<gene>
    <name evidence="2" type="ORF">PILCRDRAFT_13505</name>
</gene>
<proteinExistence type="predicted"/>
<dbReference type="STRING" id="765440.A0A0C3ANZ3"/>
<reference evidence="3" key="2">
    <citation type="submission" date="2015-01" db="EMBL/GenBank/DDBJ databases">
        <title>Evolutionary Origins and Diversification of the Mycorrhizal Mutualists.</title>
        <authorList>
            <consortium name="DOE Joint Genome Institute"/>
            <consortium name="Mycorrhizal Genomics Consortium"/>
            <person name="Kohler A."/>
            <person name="Kuo A."/>
            <person name="Nagy L.G."/>
            <person name="Floudas D."/>
            <person name="Copeland A."/>
            <person name="Barry K.W."/>
            <person name="Cichocki N."/>
            <person name="Veneault-Fourrey C."/>
            <person name="LaButti K."/>
            <person name="Lindquist E.A."/>
            <person name="Lipzen A."/>
            <person name="Lundell T."/>
            <person name="Morin E."/>
            <person name="Murat C."/>
            <person name="Riley R."/>
            <person name="Ohm R."/>
            <person name="Sun H."/>
            <person name="Tunlid A."/>
            <person name="Henrissat B."/>
            <person name="Grigoriev I.V."/>
            <person name="Hibbett D.S."/>
            <person name="Martin F."/>
        </authorList>
    </citation>
    <scope>NUCLEOTIDE SEQUENCE [LARGE SCALE GENOMIC DNA]</scope>
    <source>
        <strain evidence="3">F 1598</strain>
    </source>
</reference>
<feature type="region of interest" description="Disordered" evidence="1">
    <location>
        <begin position="21"/>
        <end position="50"/>
    </location>
</feature>
<dbReference type="EMBL" id="KN833045">
    <property type="protein sequence ID" value="KIM75588.1"/>
    <property type="molecule type" value="Genomic_DNA"/>
</dbReference>
<sequence>MDGMNSTEIFQRAAKLAIRESINSDIRRQRERRAAGDDTKMEEDVKEDDPVPQITREHFEEAMKFACRSVSDQDIRCYEMFSQNLQQSRGFGNNFRFPKGDPVDSSAPAASWTIHKTTISTALSLECVANLDLIQIVARLSPTSKSGPQPACLIGGWEPLHM</sequence>
<evidence type="ECO:0000256" key="1">
    <source>
        <dbReference type="SAM" id="MobiDB-lite"/>
    </source>
</evidence>
<dbReference type="Gene3D" id="6.10.20.150">
    <property type="match status" value="1"/>
</dbReference>
<dbReference type="AlphaFoldDB" id="A0A0C3ANZ3"/>
<organism evidence="2 3">
    <name type="scientific">Piloderma croceum (strain F 1598)</name>
    <dbReference type="NCBI Taxonomy" id="765440"/>
    <lineage>
        <taxon>Eukaryota</taxon>
        <taxon>Fungi</taxon>
        <taxon>Dikarya</taxon>
        <taxon>Basidiomycota</taxon>
        <taxon>Agaricomycotina</taxon>
        <taxon>Agaricomycetes</taxon>
        <taxon>Agaricomycetidae</taxon>
        <taxon>Atheliales</taxon>
        <taxon>Atheliaceae</taxon>
        <taxon>Piloderma</taxon>
    </lineage>
</organism>
<evidence type="ECO:0000313" key="3">
    <source>
        <dbReference type="Proteomes" id="UP000054166"/>
    </source>
</evidence>
<name>A0A0C3ANZ3_PILCF</name>
<dbReference type="Proteomes" id="UP000054166">
    <property type="component" value="Unassembled WGS sequence"/>
</dbReference>
<protein>
    <submittedName>
        <fullName evidence="2">Uncharacterized protein</fullName>
    </submittedName>
</protein>
<feature type="compositionally biased region" description="Basic and acidic residues" evidence="1">
    <location>
        <begin position="25"/>
        <end position="43"/>
    </location>
</feature>
<evidence type="ECO:0000313" key="2">
    <source>
        <dbReference type="EMBL" id="KIM75588.1"/>
    </source>
</evidence>
<keyword evidence="3" id="KW-1185">Reference proteome</keyword>
<dbReference type="HOGENOM" id="CLU_1636044_0_0_1"/>
<dbReference type="InParanoid" id="A0A0C3ANZ3"/>
<accession>A0A0C3ANZ3</accession>
<dbReference type="OrthoDB" id="27435at2759"/>
<reference evidence="2 3" key="1">
    <citation type="submission" date="2014-04" db="EMBL/GenBank/DDBJ databases">
        <authorList>
            <consortium name="DOE Joint Genome Institute"/>
            <person name="Kuo A."/>
            <person name="Tarkka M."/>
            <person name="Buscot F."/>
            <person name="Kohler A."/>
            <person name="Nagy L.G."/>
            <person name="Floudas D."/>
            <person name="Copeland A."/>
            <person name="Barry K.W."/>
            <person name="Cichocki N."/>
            <person name="Veneault-Fourrey C."/>
            <person name="LaButti K."/>
            <person name="Lindquist E.A."/>
            <person name="Lipzen A."/>
            <person name="Lundell T."/>
            <person name="Morin E."/>
            <person name="Murat C."/>
            <person name="Sun H."/>
            <person name="Tunlid A."/>
            <person name="Henrissat B."/>
            <person name="Grigoriev I.V."/>
            <person name="Hibbett D.S."/>
            <person name="Martin F."/>
            <person name="Nordberg H.P."/>
            <person name="Cantor M.N."/>
            <person name="Hua S.X."/>
        </authorList>
    </citation>
    <scope>NUCLEOTIDE SEQUENCE [LARGE SCALE GENOMIC DNA]</scope>
    <source>
        <strain evidence="2 3">F 1598</strain>
    </source>
</reference>